<feature type="domain" description="Retroviral polymerase SH3-like" evidence="2">
    <location>
        <begin position="586"/>
        <end position="636"/>
    </location>
</feature>
<evidence type="ECO:0000313" key="4">
    <source>
        <dbReference type="Proteomes" id="UP000634136"/>
    </source>
</evidence>
<dbReference type="InterPro" id="IPR057670">
    <property type="entry name" value="SH3_retrovirus"/>
</dbReference>
<dbReference type="PANTHER" id="PTHR47481:SF22">
    <property type="entry name" value="RETROTRANSPOSON GAG DOMAIN-CONTAINING PROTEIN"/>
    <property type="match status" value="1"/>
</dbReference>
<gene>
    <name evidence="3" type="ORF">G2W53_032358</name>
</gene>
<dbReference type="GO" id="GO:0003676">
    <property type="term" value="F:nucleic acid binding"/>
    <property type="evidence" value="ECO:0007669"/>
    <property type="project" value="InterPro"/>
</dbReference>
<name>A0A834T0D1_9FABA</name>
<dbReference type="Pfam" id="PF25597">
    <property type="entry name" value="SH3_retrovirus"/>
    <property type="match status" value="1"/>
</dbReference>
<dbReference type="AlphaFoldDB" id="A0A834T0D1"/>
<dbReference type="InterPro" id="IPR012337">
    <property type="entry name" value="RNaseH-like_sf"/>
</dbReference>
<evidence type="ECO:0000259" key="2">
    <source>
        <dbReference type="Pfam" id="PF25597"/>
    </source>
</evidence>
<dbReference type="Gene3D" id="3.30.420.10">
    <property type="entry name" value="Ribonuclease H-like superfamily/Ribonuclease H"/>
    <property type="match status" value="1"/>
</dbReference>
<feature type="compositionally biased region" description="Gly residues" evidence="1">
    <location>
        <begin position="271"/>
        <end position="280"/>
    </location>
</feature>
<protein>
    <submittedName>
        <fullName evidence="3">Retrovirus-related Pol polyprotein from transposon TNT 1-94</fullName>
    </submittedName>
</protein>
<dbReference type="SUPFAM" id="SSF53098">
    <property type="entry name" value="Ribonuclease H-like"/>
    <property type="match status" value="1"/>
</dbReference>
<sequence length="795" mass="87712">MAEKADIVDPQTPQSSCTSSIPLIEKEKNVIAFNHNLSVKLDDKNYLLWRQQILAALEGHDLEKYIAGSRFFPPKFDTEGYRDAGKLSLNYLKWKTQDKLILSWLLGSMTESMLTHVNECEHSYEAWNIMIEQFGINTKARVHLYKTELRGIKKGTETMSEFLLKIKAIAGALRAIGSPISEHEHMQYILEVLPQEYESFVTSTNMKTDLTSIGKLEALLIAQEVHVDQSLKAVKSTKTPSANVALVDQKDKNNQSKSNQPGPFRAFNNFRGGGRNGGGRFNNYRGGSSRGRGGSNFNQGFNRPFVVCQVCSKTGHIASACYNRYDSNYQLSQQQYSQNFAQARQRSSGNMSALVATLDAVNDAAWFPDSGATNHVTSDASNLMNGVEYIGAEQLHMGNGKGLLISNVGQSLVKLQRQLFSRVLLDLMAFITPDGLYYFTDFKLFHQSSQPDCSIQSSSSASPIVLASTVGSSLSNSVTSNCTAVTPYTLWHCRLGHCNSATVMAVLKQCNFDVSNKDLWGPSPIKSRNGASYYISFIDACSKFTWIYPLKNKSNALQAFTEFKKMVELQTGFSIKALQSDGGAPYNKHKLQFRSLRCTFIGYSTLHKGYKCLAPNGRIYISRDVKFDEISFPYKDVSFKPLVSVPSNVISLSSASPPLAVQYETSVKPVTVTNTNNCVVSTNEMVCDNSVSTGVGGSTKSTTNVDSSAFSDLKDLSTLKDQATNVHPMVTRAKAGVFKPKILLAHVVPIGSSSQFISQLKCRLNAEFSLKDIGKLHYFLGIEVNHMSDGSLHLS</sequence>
<dbReference type="OrthoDB" id="1912561at2759"/>
<keyword evidence="4" id="KW-1185">Reference proteome</keyword>
<dbReference type="InterPro" id="IPR036397">
    <property type="entry name" value="RNaseH_sf"/>
</dbReference>
<dbReference type="Proteomes" id="UP000634136">
    <property type="component" value="Unassembled WGS sequence"/>
</dbReference>
<dbReference type="PANTHER" id="PTHR47481">
    <property type="match status" value="1"/>
</dbReference>
<feature type="region of interest" description="Disordered" evidence="1">
    <location>
        <begin position="247"/>
        <end position="295"/>
    </location>
</feature>
<comment type="caution">
    <text evidence="3">The sequence shown here is derived from an EMBL/GenBank/DDBJ whole genome shotgun (WGS) entry which is preliminary data.</text>
</comment>
<evidence type="ECO:0000313" key="3">
    <source>
        <dbReference type="EMBL" id="KAF7811382.1"/>
    </source>
</evidence>
<dbReference type="Pfam" id="PF14223">
    <property type="entry name" value="Retrotran_gag_2"/>
    <property type="match status" value="1"/>
</dbReference>
<organism evidence="3 4">
    <name type="scientific">Senna tora</name>
    <dbReference type="NCBI Taxonomy" id="362788"/>
    <lineage>
        <taxon>Eukaryota</taxon>
        <taxon>Viridiplantae</taxon>
        <taxon>Streptophyta</taxon>
        <taxon>Embryophyta</taxon>
        <taxon>Tracheophyta</taxon>
        <taxon>Spermatophyta</taxon>
        <taxon>Magnoliopsida</taxon>
        <taxon>eudicotyledons</taxon>
        <taxon>Gunneridae</taxon>
        <taxon>Pentapetalae</taxon>
        <taxon>rosids</taxon>
        <taxon>fabids</taxon>
        <taxon>Fabales</taxon>
        <taxon>Fabaceae</taxon>
        <taxon>Caesalpinioideae</taxon>
        <taxon>Cassia clade</taxon>
        <taxon>Senna</taxon>
    </lineage>
</organism>
<evidence type="ECO:0000256" key="1">
    <source>
        <dbReference type="SAM" id="MobiDB-lite"/>
    </source>
</evidence>
<proteinExistence type="predicted"/>
<dbReference type="EMBL" id="JAAIUW010000010">
    <property type="protein sequence ID" value="KAF7811382.1"/>
    <property type="molecule type" value="Genomic_DNA"/>
</dbReference>
<reference evidence="3" key="1">
    <citation type="submission" date="2020-09" db="EMBL/GenBank/DDBJ databases">
        <title>Genome-Enabled Discovery of Anthraquinone Biosynthesis in Senna tora.</title>
        <authorList>
            <person name="Kang S.-H."/>
            <person name="Pandey R.P."/>
            <person name="Lee C.-M."/>
            <person name="Sim J.-S."/>
            <person name="Jeong J.-T."/>
            <person name="Choi B.-S."/>
            <person name="Jung M."/>
            <person name="Ginzburg D."/>
            <person name="Zhao K."/>
            <person name="Won S.Y."/>
            <person name="Oh T.-J."/>
            <person name="Yu Y."/>
            <person name="Kim N.-H."/>
            <person name="Lee O.R."/>
            <person name="Lee T.-H."/>
            <person name="Bashyal P."/>
            <person name="Kim T.-S."/>
            <person name="Lee W.-H."/>
            <person name="Kawkins C."/>
            <person name="Kim C.-K."/>
            <person name="Kim J.S."/>
            <person name="Ahn B.O."/>
            <person name="Rhee S.Y."/>
            <person name="Sohng J.K."/>
        </authorList>
    </citation>
    <scope>NUCLEOTIDE SEQUENCE</scope>
    <source>
        <tissue evidence="3">Leaf</tissue>
    </source>
</reference>
<accession>A0A834T0D1</accession>